<dbReference type="EMBL" id="CP007648">
    <property type="protein sequence ID" value="AIR11712.1"/>
    <property type="molecule type" value="Genomic_DNA"/>
</dbReference>
<dbReference type="GO" id="GO:0032259">
    <property type="term" value="P:methylation"/>
    <property type="evidence" value="ECO:0007669"/>
    <property type="project" value="InterPro"/>
</dbReference>
<proteinExistence type="predicted"/>
<dbReference type="Proteomes" id="UP000029488">
    <property type="component" value="Plasmid pMP1046B"/>
</dbReference>
<keyword evidence="1" id="KW-0614">Plasmid</keyword>
<evidence type="ECO:0000313" key="1">
    <source>
        <dbReference type="EMBL" id="AIR11712.1"/>
    </source>
</evidence>
<dbReference type="GO" id="GO:0008168">
    <property type="term" value="F:methyltransferase activity"/>
    <property type="evidence" value="ECO:0007669"/>
    <property type="project" value="InterPro"/>
</dbReference>
<organism evidence="1 2">
    <name type="scientific">Ligilactobacillus salivarius</name>
    <dbReference type="NCBI Taxonomy" id="1624"/>
    <lineage>
        <taxon>Bacteria</taxon>
        <taxon>Bacillati</taxon>
        <taxon>Bacillota</taxon>
        <taxon>Bacilli</taxon>
        <taxon>Lactobacillales</taxon>
        <taxon>Lactobacillaceae</taxon>
        <taxon>Ligilactobacillus</taxon>
    </lineage>
</organism>
<dbReference type="RefSeq" id="WP_044005849.1">
    <property type="nucleotide sequence ID" value="NZ_CP007648.1"/>
</dbReference>
<reference evidence="1 2" key="1">
    <citation type="journal article" date="2014" name="BMC Genomics">
        <title>Unusual genome complexity in Lactobacillus salivarius JCM1046.</title>
        <authorList>
            <person name="Raftis E.J."/>
            <person name="Forde B.M."/>
            <person name="Claesson M.J."/>
            <person name="O'Toole P.W."/>
        </authorList>
    </citation>
    <scope>NUCLEOTIDE SEQUENCE [LARGE SCALE GENOMIC DNA]</scope>
    <source>
        <strain evidence="1 2">JCM1046</strain>
        <plasmid evidence="1 2">pMP1046B</plasmid>
    </source>
</reference>
<keyword evidence="1" id="KW-0808">Transferase</keyword>
<name>A0A089RZ44_9LACO</name>
<dbReference type="SUPFAM" id="SSF53335">
    <property type="entry name" value="S-adenosyl-L-methionine-dependent methyltransferases"/>
    <property type="match status" value="1"/>
</dbReference>
<dbReference type="GO" id="GO:0003676">
    <property type="term" value="F:nucleic acid binding"/>
    <property type="evidence" value="ECO:0007669"/>
    <property type="project" value="InterPro"/>
</dbReference>
<dbReference type="InterPro" id="IPR029063">
    <property type="entry name" value="SAM-dependent_MTases_sf"/>
</dbReference>
<accession>A0A089RZ44</accession>
<geneLocation type="plasmid" evidence="1 2">
    <name>pMP1046B</name>
</geneLocation>
<sequence length="179" mass="20981">MDKVAGSKNDEFYTPYYAVKPILKYLKKGATIWCPFDTQDSQFVKSLQMGGYDVIATHIEDGYDFFEYEPNRDSYDYIVSNPPYSLKTEVLERLFELGKPFAMLIGVVGLFESQRRFEMFRDNDWEIMYLNRRVSFMKDFTSGKTALNPPFSSVYITHDILPRQVVFEEINKKQVLLPV</sequence>
<dbReference type="AlphaFoldDB" id="A0A089RZ44"/>
<dbReference type="PROSITE" id="PS00092">
    <property type="entry name" value="N6_MTASE"/>
    <property type="match status" value="1"/>
</dbReference>
<dbReference type="InterPro" id="IPR002052">
    <property type="entry name" value="DNA_methylase_N6_adenine_CS"/>
</dbReference>
<protein>
    <submittedName>
        <fullName evidence="1">Putative sugar-phospahte nucleotidyltransferase</fullName>
    </submittedName>
</protein>
<gene>
    <name evidence="1" type="ORF">LSJ_3096c</name>
</gene>
<dbReference type="KEGG" id="lsj:LSJ_3096c"/>
<evidence type="ECO:0000313" key="2">
    <source>
        <dbReference type="Proteomes" id="UP000029488"/>
    </source>
</evidence>